<protein>
    <submittedName>
        <fullName evidence="1">Uncharacterized protein</fullName>
    </submittedName>
</protein>
<sequence>MVFGTILFVPLCLLAFDHLQVHPCHLALSKLCAHAFRHDPLPPVFPTIPCLHRLLASHTSYVCTMGTQRNSVIL</sequence>
<accession>A0ACC0TTQ2</accession>
<name>A0ACC0TTQ2_9AGAM</name>
<comment type="caution">
    <text evidence="1">The sequence shown here is derived from an EMBL/GenBank/DDBJ whole genome shotgun (WGS) entry which is preliminary data.</text>
</comment>
<evidence type="ECO:0000313" key="1">
    <source>
        <dbReference type="EMBL" id="KAI9436120.1"/>
    </source>
</evidence>
<dbReference type="Proteomes" id="UP001207468">
    <property type="component" value="Unassembled WGS sequence"/>
</dbReference>
<organism evidence="1 2">
    <name type="scientific">Russula earlei</name>
    <dbReference type="NCBI Taxonomy" id="71964"/>
    <lineage>
        <taxon>Eukaryota</taxon>
        <taxon>Fungi</taxon>
        <taxon>Dikarya</taxon>
        <taxon>Basidiomycota</taxon>
        <taxon>Agaricomycotina</taxon>
        <taxon>Agaricomycetes</taxon>
        <taxon>Russulales</taxon>
        <taxon>Russulaceae</taxon>
        <taxon>Russula</taxon>
    </lineage>
</organism>
<evidence type="ECO:0000313" key="2">
    <source>
        <dbReference type="Proteomes" id="UP001207468"/>
    </source>
</evidence>
<proteinExistence type="predicted"/>
<keyword evidence="2" id="KW-1185">Reference proteome</keyword>
<gene>
    <name evidence="1" type="ORF">F5148DRAFT_1265187</name>
</gene>
<reference evidence="1" key="1">
    <citation type="submission" date="2021-03" db="EMBL/GenBank/DDBJ databases">
        <title>Evolutionary priming and transition to the ectomycorrhizal habit in an iconic lineage of mushroom-forming fungi: is preadaptation a requirement?</title>
        <authorList>
            <consortium name="DOE Joint Genome Institute"/>
            <person name="Looney B.P."/>
            <person name="Miyauchi S."/>
            <person name="Morin E."/>
            <person name="Drula E."/>
            <person name="Courty P.E."/>
            <person name="Chicoki N."/>
            <person name="Fauchery L."/>
            <person name="Kohler A."/>
            <person name="Kuo A."/>
            <person name="LaButti K."/>
            <person name="Pangilinan J."/>
            <person name="Lipzen A."/>
            <person name="Riley R."/>
            <person name="Andreopoulos W."/>
            <person name="He G."/>
            <person name="Johnson J."/>
            <person name="Barry K.W."/>
            <person name="Grigoriev I.V."/>
            <person name="Nagy L."/>
            <person name="Hibbett D."/>
            <person name="Henrissat B."/>
            <person name="Matheny P.B."/>
            <person name="Labbe J."/>
            <person name="Martin A.F."/>
        </authorList>
    </citation>
    <scope>NUCLEOTIDE SEQUENCE</scope>
    <source>
        <strain evidence="1">BPL698</strain>
    </source>
</reference>
<dbReference type="EMBL" id="JAGFNK010001006">
    <property type="protein sequence ID" value="KAI9436120.1"/>
    <property type="molecule type" value="Genomic_DNA"/>
</dbReference>